<evidence type="ECO:0000256" key="2">
    <source>
        <dbReference type="ARBA" id="ARBA00022801"/>
    </source>
</evidence>
<organism evidence="7 8">
    <name type="scientific">Verruconis gallopava</name>
    <dbReference type="NCBI Taxonomy" id="253628"/>
    <lineage>
        <taxon>Eukaryota</taxon>
        <taxon>Fungi</taxon>
        <taxon>Dikarya</taxon>
        <taxon>Ascomycota</taxon>
        <taxon>Pezizomycotina</taxon>
        <taxon>Dothideomycetes</taxon>
        <taxon>Pleosporomycetidae</taxon>
        <taxon>Venturiales</taxon>
        <taxon>Sympoventuriaceae</taxon>
        <taxon>Verruconis</taxon>
    </lineage>
</organism>
<dbReference type="GO" id="GO:0008094">
    <property type="term" value="F:ATP-dependent activity, acting on DNA"/>
    <property type="evidence" value="ECO:0007669"/>
    <property type="project" value="TreeGrafter"/>
</dbReference>
<dbReference type="InterPro" id="IPR014001">
    <property type="entry name" value="Helicase_ATP-bd"/>
</dbReference>
<evidence type="ECO:0000256" key="4">
    <source>
        <dbReference type="SAM" id="MobiDB-lite"/>
    </source>
</evidence>
<dbReference type="InterPro" id="IPR027417">
    <property type="entry name" value="P-loop_NTPase"/>
</dbReference>
<sequence>MNPALLLNPKAYKKNVQSKSKNLEDSKSGPSASSSVHDASGGYSGGNGSDKSRAIAKDKPVHDSVNDAKTVGLTTKRAHRAPAVSPGKGTQDEPAVITDEDEPRNINSASLYEKTFGLQRRTEVPIKRRLGGALVEDVNDEASKKRKLEIKGGSGVVSEFLEDEKLKDAERLADGIGLANAIDLTDDNPPAAEHQEDLDSESRVLLGRLELSGKGSPYAIVNNVPFMKPGGIFKPSTKDPKWPSIPVRLVHEKSILVRLVDPMRQRFGTLDGNTAKAIVPLMEQLPGVSFKVLVQPRKRIGDEREGDTVSQRADLFIRIFARKKDAKRIGTHLSHQGVWLRQCPVGLNEQYYNPHDPRSFLSQNASSTSSATQAVPSVMRTVEEIRSDVLNMFDSLTQTEQLPEANQPTNVQTKLLSHQKQALYFLKEREEDRSLPGKGTGETFHLWKSNLAANGKVTYYNVITGTERTSRPPLVRGGILADMMGLGKSLSMLSLVVDSKEEAIDFSKLASHAADNPSLKASSRATLLICPLSVVSNWETQIKDHLAPDALKYHVYHGKDRISELEELKDNDIIITSYHTVANEMRRHTSPLFKVRWFRIILDEAHMIRNPAAGISIATCELFAERRWAVTGTPVQNRLDDLGSLIKFLRIPPFDEKGAFAQYILSPFKNADPEILPKLRLLVDSITLRRLKDNIDLPKRRDVIVRLKFTKEERELYKIFVADSKSKVQLLVNGERMGGKSYAHILRSIMRLRLICAHGEELLSDDDRKLLEGLTKDKAIDLTEDDGDDEQDDDEVLKLSPKQACEMLELLRTSGIDDCPRCGDKIMNRIDSDEDEIRADTNTIGYMTGCFQIICPRCFPEHETQITELIARNIQEEIERLENQGIDEPDVSINTYNCPYCGTENVKQGHYRILQSEVEAYEAEKARIRNNPKLARQMGFYRGPHTKTLKLIEYLKSFEAEDHASPSIDPIKSVVFSAWSSHLDLIQIALTANDIKYARLDGSMSRRLRAQAVYEFTNNPEVRVILITIGAGGLGLNLTAGNKVFVMEPQFNPAAEQQAVDRVHRIGQTREVEIIRFIMHESFEENILAQQKKKIELADLTVNRNKKMDKAEAARAKLESLKSLFR</sequence>
<keyword evidence="3" id="KW-0067">ATP-binding</keyword>
<dbReference type="InParanoid" id="A0A0D1YH59"/>
<dbReference type="InterPro" id="IPR000330">
    <property type="entry name" value="SNF2_N"/>
</dbReference>
<dbReference type="SUPFAM" id="SSF52540">
    <property type="entry name" value="P-loop containing nucleoside triphosphate hydrolases"/>
    <property type="match status" value="2"/>
</dbReference>
<dbReference type="PROSITE" id="PS51192">
    <property type="entry name" value="HELICASE_ATP_BIND_1"/>
    <property type="match status" value="1"/>
</dbReference>
<dbReference type="CDD" id="cd18008">
    <property type="entry name" value="DEXDc_SHPRH-like"/>
    <property type="match status" value="1"/>
</dbReference>
<feature type="domain" description="Helicase ATP-binding" evidence="5">
    <location>
        <begin position="469"/>
        <end position="652"/>
    </location>
</feature>
<evidence type="ECO:0000259" key="6">
    <source>
        <dbReference type="PROSITE" id="PS51194"/>
    </source>
</evidence>
<evidence type="ECO:0000313" key="7">
    <source>
        <dbReference type="EMBL" id="KIW00157.1"/>
    </source>
</evidence>
<dbReference type="InterPro" id="IPR049730">
    <property type="entry name" value="SNF2/RAD54-like_C"/>
</dbReference>
<proteinExistence type="predicted"/>
<name>A0A0D1YH59_9PEZI</name>
<dbReference type="HOGENOM" id="CLU_000315_2_7_1"/>
<accession>A0A0D1YH59</accession>
<dbReference type="SMART" id="SM00490">
    <property type="entry name" value="HELICc"/>
    <property type="match status" value="1"/>
</dbReference>
<dbReference type="Pfam" id="PF00271">
    <property type="entry name" value="Helicase_C"/>
    <property type="match status" value="1"/>
</dbReference>
<dbReference type="CDD" id="cd18793">
    <property type="entry name" value="SF2_C_SNF"/>
    <property type="match status" value="1"/>
</dbReference>
<dbReference type="EMBL" id="KN847567">
    <property type="protein sequence ID" value="KIW00157.1"/>
    <property type="molecule type" value="Genomic_DNA"/>
</dbReference>
<dbReference type="Gene3D" id="3.40.50.10810">
    <property type="entry name" value="Tandem AAA-ATPase domain"/>
    <property type="match status" value="1"/>
</dbReference>
<dbReference type="RefSeq" id="XP_016210026.1">
    <property type="nucleotide sequence ID" value="XM_016362209.1"/>
</dbReference>
<dbReference type="GO" id="GO:0005524">
    <property type="term" value="F:ATP binding"/>
    <property type="evidence" value="ECO:0007669"/>
    <property type="project" value="UniProtKB-KW"/>
</dbReference>
<evidence type="ECO:0000259" key="5">
    <source>
        <dbReference type="PROSITE" id="PS51192"/>
    </source>
</evidence>
<keyword evidence="1" id="KW-0547">Nucleotide-binding</keyword>
<dbReference type="OrthoDB" id="448448at2759"/>
<dbReference type="GeneID" id="27316306"/>
<dbReference type="GO" id="GO:0006281">
    <property type="term" value="P:DNA repair"/>
    <property type="evidence" value="ECO:0007669"/>
    <property type="project" value="TreeGrafter"/>
</dbReference>
<dbReference type="PANTHER" id="PTHR45626">
    <property type="entry name" value="TRANSCRIPTION TERMINATION FACTOR 2-RELATED"/>
    <property type="match status" value="1"/>
</dbReference>
<evidence type="ECO:0000256" key="1">
    <source>
        <dbReference type="ARBA" id="ARBA00022741"/>
    </source>
</evidence>
<evidence type="ECO:0000313" key="8">
    <source>
        <dbReference type="Proteomes" id="UP000053259"/>
    </source>
</evidence>
<dbReference type="GO" id="GO:0016787">
    <property type="term" value="F:hydrolase activity"/>
    <property type="evidence" value="ECO:0007669"/>
    <property type="project" value="UniProtKB-KW"/>
</dbReference>
<dbReference type="SMART" id="SM00487">
    <property type="entry name" value="DEXDc"/>
    <property type="match status" value="1"/>
</dbReference>
<dbReference type="GO" id="GO:0005634">
    <property type="term" value="C:nucleus"/>
    <property type="evidence" value="ECO:0007669"/>
    <property type="project" value="TreeGrafter"/>
</dbReference>
<dbReference type="Gene3D" id="3.40.50.300">
    <property type="entry name" value="P-loop containing nucleotide triphosphate hydrolases"/>
    <property type="match status" value="1"/>
</dbReference>
<dbReference type="STRING" id="253628.A0A0D1YH59"/>
<feature type="domain" description="Helicase C-terminal" evidence="6">
    <location>
        <begin position="950"/>
        <end position="1126"/>
    </location>
</feature>
<dbReference type="InterPro" id="IPR001650">
    <property type="entry name" value="Helicase_C-like"/>
</dbReference>
<gene>
    <name evidence="7" type="ORF">PV09_08333</name>
</gene>
<dbReference type="InterPro" id="IPR050628">
    <property type="entry name" value="SNF2_RAD54_helicase_TF"/>
</dbReference>
<feature type="compositionally biased region" description="Basic and acidic residues" evidence="4">
    <location>
        <begin position="50"/>
        <end position="66"/>
    </location>
</feature>
<dbReference type="InterPro" id="IPR038718">
    <property type="entry name" value="SNF2-like_sf"/>
</dbReference>
<dbReference type="AlphaFoldDB" id="A0A0D1YH59"/>
<feature type="compositionally biased region" description="Polar residues" evidence="4">
    <location>
        <begin position="28"/>
        <end position="37"/>
    </location>
</feature>
<dbReference type="Pfam" id="PF00176">
    <property type="entry name" value="SNF2-rel_dom"/>
    <property type="match status" value="1"/>
</dbReference>
<feature type="region of interest" description="Disordered" evidence="4">
    <location>
        <begin position="1"/>
        <end position="95"/>
    </location>
</feature>
<keyword evidence="8" id="KW-1185">Reference proteome</keyword>
<keyword evidence="2" id="KW-0378">Hydrolase</keyword>
<dbReference type="Proteomes" id="UP000053259">
    <property type="component" value="Unassembled WGS sequence"/>
</dbReference>
<evidence type="ECO:0000256" key="3">
    <source>
        <dbReference type="ARBA" id="ARBA00022840"/>
    </source>
</evidence>
<dbReference type="PROSITE" id="PS51194">
    <property type="entry name" value="HELICASE_CTER"/>
    <property type="match status" value="1"/>
</dbReference>
<reference evidence="7 8" key="1">
    <citation type="submission" date="2015-01" db="EMBL/GenBank/DDBJ databases">
        <title>The Genome Sequence of Ochroconis gallopava CBS43764.</title>
        <authorList>
            <consortium name="The Broad Institute Genomics Platform"/>
            <person name="Cuomo C."/>
            <person name="de Hoog S."/>
            <person name="Gorbushina A."/>
            <person name="Stielow B."/>
            <person name="Teixiera M."/>
            <person name="Abouelleil A."/>
            <person name="Chapman S.B."/>
            <person name="Priest M."/>
            <person name="Young S.K."/>
            <person name="Wortman J."/>
            <person name="Nusbaum C."/>
            <person name="Birren B."/>
        </authorList>
    </citation>
    <scope>NUCLEOTIDE SEQUENCE [LARGE SCALE GENOMIC DNA]</scope>
    <source>
        <strain evidence="7 8">CBS 43764</strain>
    </source>
</reference>
<dbReference type="PANTHER" id="PTHR45626:SF52">
    <property type="entry name" value="SINGLE-STRANDED DNA-DEPENDENT ATPASE (EUROFUNG)"/>
    <property type="match status" value="1"/>
</dbReference>
<dbReference type="VEuPathDB" id="FungiDB:PV09_08333"/>
<protein>
    <submittedName>
        <fullName evidence="7">Uncharacterized protein</fullName>
    </submittedName>
</protein>